<dbReference type="Gramene" id="OPUNC03G21380.1">
    <property type="protein sequence ID" value="OPUNC03G21380.1"/>
    <property type="gene ID" value="OPUNC03G21380"/>
</dbReference>
<dbReference type="HOGENOM" id="CLU_2458593_0_0_1"/>
<name>A0A0E0KFI1_ORYPU</name>
<dbReference type="AlphaFoldDB" id="A0A0E0KFI1"/>
<keyword evidence="2" id="KW-1185">Reference proteome</keyword>
<accession>A0A0E0KFI1</accession>
<dbReference type="Proteomes" id="UP000026962">
    <property type="component" value="Chromosome 3"/>
</dbReference>
<evidence type="ECO:0000313" key="2">
    <source>
        <dbReference type="Proteomes" id="UP000026962"/>
    </source>
</evidence>
<protein>
    <submittedName>
        <fullName evidence="1">Uncharacterized protein</fullName>
    </submittedName>
</protein>
<dbReference type="OMA" id="HTYSTEH"/>
<evidence type="ECO:0000313" key="1">
    <source>
        <dbReference type="EnsemblPlants" id="OPUNC03G21380.1"/>
    </source>
</evidence>
<sequence length="106" mass="11484">MAIIERIGEAVSAIRYSNHRVTTFDTTSSTTSEDPASVPPHTMHGHTYSTEHVDFHGEHGIMEQRPGNILVDKLRAKPTAAGTATCHALAQSAASIVEHLQSYTQC</sequence>
<organism evidence="1">
    <name type="scientific">Oryza punctata</name>
    <name type="common">Red rice</name>
    <dbReference type="NCBI Taxonomy" id="4537"/>
    <lineage>
        <taxon>Eukaryota</taxon>
        <taxon>Viridiplantae</taxon>
        <taxon>Streptophyta</taxon>
        <taxon>Embryophyta</taxon>
        <taxon>Tracheophyta</taxon>
        <taxon>Spermatophyta</taxon>
        <taxon>Magnoliopsida</taxon>
        <taxon>Liliopsida</taxon>
        <taxon>Poales</taxon>
        <taxon>Poaceae</taxon>
        <taxon>BOP clade</taxon>
        <taxon>Oryzoideae</taxon>
        <taxon>Oryzeae</taxon>
        <taxon>Oryzinae</taxon>
        <taxon>Oryza</taxon>
    </lineage>
</organism>
<proteinExistence type="predicted"/>
<reference evidence="1" key="2">
    <citation type="submission" date="2018-05" db="EMBL/GenBank/DDBJ databases">
        <title>OpunRS2 (Oryza punctata Reference Sequence Version 2).</title>
        <authorList>
            <person name="Zhang J."/>
            <person name="Kudrna D."/>
            <person name="Lee S."/>
            <person name="Talag J."/>
            <person name="Welchert J."/>
            <person name="Wing R.A."/>
        </authorList>
    </citation>
    <scope>NUCLEOTIDE SEQUENCE [LARGE SCALE GENOMIC DNA]</scope>
</reference>
<dbReference type="EnsemblPlants" id="OPUNC03G21380.1">
    <property type="protein sequence ID" value="OPUNC03G21380.1"/>
    <property type="gene ID" value="OPUNC03G21380"/>
</dbReference>
<reference evidence="1" key="1">
    <citation type="submission" date="2015-04" db="UniProtKB">
        <authorList>
            <consortium name="EnsemblPlants"/>
        </authorList>
    </citation>
    <scope>IDENTIFICATION</scope>
</reference>